<dbReference type="InterPro" id="IPR000160">
    <property type="entry name" value="GGDEF_dom"/>
</dbReference>
<dbReference type="EMBL" id="BAABBP010000032">
    <property type="protein sequence ID" value="GAA4002782.1"/>
    <property type="molecule type" value="Genomic_DNA"/>
</dbReference>
<evidence type="ECO:0000313" key="6">
    <source>
        <dbReference type="EMBL" id="GAA4002782.1"/>
    </source>
</evidence>
<dbReference type="Pfam" id="PF08448">
    <property type="entry name" value="PAS_4"/>
    <property type="match status" value="1"/>
</dbReference>
<dbReference type="InterPro" id="IPR033425">
    <property type="entry name" value="MASE3"/>
</dbReference>
<dbReference type="PROSITE" id="PS50883">
    <property type="entry name" value="EAL"/>
    <property type="match status" value="1"/>
</dbReference>
<dbReference type="InterPro" id="IPR052155">
    <property type="entry name" value="Biofilm_reg_signaling"/>
</dbReference>
<organism evidence="6 7">
    <name type="scientific">Comamonas faecalis</name>
    <dbReference type="NCBI Taxonomy" id="1387849"/>
    <lineage>
        <taxon>Bacteria</taxon>
        <taxon>Pseudomonadati</taxon>
        <taxon>Pseudomonadota</taxon>
        <taxon>Betaproteobacteria</taxon>
        <taxon>Burkholderiales</taxon>
        <taxon>Comamonadaceae</taxon>
        <taxon>Comamonas</taxon>
    </lineage>
</organism>
<dbReference type="SMART" id="SM00091">
    <property type="entry name" value="PAS"/>
    <property type="match status" value="2"/>
</dbReference>
<comment type="caution">
    <text evidence="6">The sequence shown here is derived from an EMBL/GenBank/DDBJ whole genome shotgun (WGS) entry which is preliminary data.</text>
</comment>
<dbReference type="CDD" id="cd01949">
    <property type="entry name" value="GGDEF"/>
    <property type="match status" value="1"/>
</dbReference>
<reference evidence="7" key="1">
    <citation type="journal article" date="2019" name="Int. J. Syst. Evol. Microbiol.">
        <title>The Global Catalogue of Microorganisms (GCM) 10K type strain sequencing project: providing services to taxonomists for standard genome sequencing and annotation.</title>
        <authorList>
            <consortium name="The Broad Institute Genomics Platform"/>
            <consortium name="The Broad Institute Genome Sequencing Center for Infectious Disease"/>
            <person name="Wu L."/>
            <person name="Ma J."/>
        </authorList>
    </citation>
    <scope>NUCLEOTIDE SEQUENCE [LARGE SCALE GENOMIC DNA]</scope>
    <source>
        <strain evidence="7">JCM 17561</strain>
    </source>
</reference>
<evidence type="ECO:0000259" key="5">
    <source>
        <dbReference type="PROSITE" id="PS50887"/>
    </source>
</evidence>
<dbReference type="Gene3D" id="3.20.20.450">
    <property type="entry name" value="EAL domain"/>
    <property type="match status" value="1"/>
</dbReference>
<name>A0ABP7RVB2_9BURK</name>
<dbReference type="InterPro" id="IPR001633">
    <property type="entry name" value="EAL_dom"/>
</dbReference>
<feature type="transmembrane region" description="Helical" evidence="1">
    <location>
        <begin position="192"/>
        <end position="215"/>
    </location>
</feature>
<dbReference type="InterPro" id="IPR013656">
    <property type="entry name" value="PAS_4"/>
</dbReference>
<feature type="transmembrane region" description="Helical" evidence="1">
    <location>
        <begin position="119"/>
        <end position="138"/>
    </location>
</feature>
<dbReference type="InterPro" id="IPR029787">
    <property type="entry name" value="Nucleotide_cyclase"/>
</dbReference>
<dbReference type="InterPro" id="IPR035965">
    <property type="entry name" value="PAS-like_dom_sf"/>
</dbReference>
<dbReference type="SMART" id="SM00052">
    <property type="entry name" value="EAL"/>
    <property type="match status" value="1"/>
</dbReference>
<dbReference type="PANTHER" id="PTHR44757">
    <property type="entry name" value="DIGUANYLATE CYCLASE DGCP"/>
    <property type="match status" value="1"/>
</dbReference>
<dbReference type="InterPro" id="IPR000700">
    <property type="entry name" value="PAS-assoc_C"/>
</dbReference>
<sequence>MSTDLSSPSKRRRQMHRSLRTVGASALLMLLVVLLPAPTLTARHDAWHMPMHLALETMAIVLASLVFAVVYSSARHTRLPTHVLLLGHAFLGVALLDFAHMLSYAGMPVFITPNSPDKSIVLSLAARLLAALALLGAAMSPWNGQAPPAVRGRGQRPVGMIIAGFVVLVLLLALGAPALLPTAFIPGQGPAGWKIGAEVLLIALYLWAAVVFCGHARHPHGTDARRLFVASSLMAMGSLLFALYEQVTDLTVLLGHAYTTLACVFVFRAVFGQTVRRPYALLHASEQRLTATLNALPDLFFEFDGHGRYLRLHTGNLEQLHGPTGGVQGKSLAEILPAEAARTAYAALDEAREHGVSRGKVIDLGEAAGNHRWFELSVSYKRVQDDQGERFFMLSRDVTTRQRDEQSLHLLSEAVEQSPVAIVITDVQARIEYVNKAFTRNSGYTQEQVLGCNPSLLQSGKTAPSTYRAMWERLGKGQSWSGELVNRDSAGREYTESVLIYPVRNPQGAVTHYLAHKEDVSEKKRSAERIQHLSQYDQLTGLPNRSLLQEQFLHARSRSESLALLWLDLDHFKDVNDALGHSMGDLLLLEMAHRLRATLRPQDMLTRQSGDEFIALLPDIGQGELAQLAERLLRTLDQPLQLAGQEIALSASMGIALYPDDAREFDDLLKNAETAMYRVKQDSRNSYCFFTPAMQEHSARTLALASALKLALARNELHLVYQPQIALEDGRVVGAEALLRWHSAQWGAVSPAEFIPIAESGGLIVPIGEWVLRTAMAQLVAWRAQGLPPLRIAVNLSAVQFNQVELPALVSRVLQETGARADELELELTEAATMKNPQAAAAQLQRLGELGVRLAIDDFGTGHSSLSYLKRFFLHALKIDQSFVRDIETDADDQAITGAIVDLARSLGLATVAEGVESAEQLAFLRARGCTHVQGYYFSRPLPPEQFHTFVQRSEREGVRAA</sequence>
<evidence type="ECO:0000259" key="4">
    <source>
        <dbReference type="PROSITE" id="PS50883"/>
    </source>
</evidence>
<feature type="domain" description="PAC" evidence="3">
    <location>
        <begin position="478"/>
        <end position="532"/>
    </location>
</feature>
<evidence type="ECO:0000313" key="7">
    <source>
        <dbReference type="Proteomes" id="UP001501627"/>
    </source>
</evidence>
<accession>A0ABP7RVB2</accession>
<feature type="domain" description="EAL" evidence="4">
    <location>
        <begin position="701"/>
        <end position="955"/>
    </location>
</feature>
<evidence type="ECO:0000259" key="3">
    <source>
        <dbReference type="PROSITE" id="PS50113"/>
    </source>
</evidence>
<dbReference type="PROSITE" id="PS50112">
    <property type="entry name" value="PAS"/>
    <property type="match status" value="1"/>
</dbReference>
<keyword evidence="1" id="KW-0812">Transmembrane</keyword>
<dbReference type="SUPFAM" id="SSF55073">
    <property type="entry name" value="Nucleotide cyclase"/>
    <property type="match status" value="1"/>
</dbReference>
<dbReference type="RefSeq" id="WP_344869860.1">
    <property type="nucleotide sequence ID" value="NZ_BAABBP010000032.1"/>
</dbReference>
<dbReference type="InterPro" id="IPR013767">
    <property type="entry name" value="PAS_fold"/>
</dbReference>
<dbReference type="Gene3D" id="3.30.450.20">
    <property type="entry name" value="PAS domain"/>
    <property type="match status" value="2"/>
</dbReference>
<dbReference type="InterPro" id="IPR043128">
    <property type="entry name" value="Rev_trsase/Diguanyl_cyclase"/>
</dbReference>
<feature type="domain" description="PAS" evidence="2">
    <location>
        <begin position="407"/>
        <end position="451"/>
    </location>
</feature>
<dbReference type="Pfam" id="PF00563">
    <property type="entry name" value="EAL"/>
    <property type="match status" value="1"/>
</dbReference>
<feature type="transmembrane region" description="Helical" evidence="1">
    <location>
        <begin position="83"/>
        <end position="107"/>
    </location>
</feature>
<evidence type="ECO:0008006" key="8">
    <source>
        <dbReference type="Google" id="ProtNLM"/>
    </source>
</evidence>
<feature type="transmembrane region" description="Helical" evidence="1">
    <location>
        <begin position="51"/>
        <end position="71"/>
    </location>
</feature>
<dbReference type="SUPFAM" id="SSF55785">
    <property type="entry name" value="PYP-like sensor domain (PAS domain)"/>
    <property type="match status" value="2"/>
</dbReference>
<dbReference type="NCBIfam" id="TIGR00254">
    <property type="entry name" value="GGDEF"/>
    <property type="match status" value="1"/>
</dbReference>
<dbReference type="SMART" id="SM00267">
    <property type="entry name" value="GGDEF"/>
    <property type="match status" value="1"/>
</dbReference>
<proteinExistence type="predicted"/>
<evidence type="ECO:0000259" key="2">
    <source>
        <dbReference type="PROSITE" id="PS50112"/>
    </source>
</evidence>
<dbReference type="NCBIfam" id="TIGR00229">
    <property type="entry name" value="sensory_box"/>
    <property type="match status" value="2"/>
</dbReference>
<dbReference type="SUPFAM" id="SSF141868">
    <property type="entry name" value="EAL domain-like"/>
    <property type="match status" value="1"/>
</dbReference>
<keyword evidence="1" id="KW-0472">Membrane</keyword>
<dbReference type="Proteomes" id="UP001501627">
    <property type="component" value="Unassembled WGS sequence"/>
</dbReference>
<evidence type="ECO:0000256" key="1">
    <source>
        <dbReference type="SAM" id="Phobius"/>
    </source>
</evidence>
<dbReference type="CDD" id="cd01948">
    <property type="entry name" value="EAL"/>
    <property type="match status" value="1"/>
</dbReference>
<keyword evidence="7" id="KW-1185">Reference proteome</keyword>
<dbReference type="CDD" id="cd00130">
    <property type="entry name" value="PAS"/>
    <property type="match status" value="1"/>
</dbReference>
<dbReference type="Pfam" id="PF17159">
    <property type="entry name" value="MASE3"/>
    <property type="match status" value="1"/>
</dbReference>
<dbReference type="InterPro" id="IPR035919">
    <property type="entry name" value="EAL_sf"/>
</dbReference>
<dbReference type="Gene3D" id="3.30.70.270">
    <property type="match status" value="1"/>
</dbReference>
<dbReference type="PANTHER" id="PTHR44757:SF2">
    <property type="entry name" value="BIOFILM ARCHITECTURE MAINTENANCE PROTEIN MBAA"/>
    <property type="match status" value="1"/>
</dbReference>
<dbReference type="Pfam" id="PF00989">
    <property type="entry name" value="PAS"/>
    <property type="match status" value="1"/>
</dbReference>
<dbReference type="PROSITE" id="PS50887">
    <property type="entry name" value="GGDEF"/>
    <property type="match status" value="1"/>
</dbReference>
<feature type="transmembrane region" description="Helical" evidence="1">
    <location>
        <begin position="158"/>
        <end position="180"/>
    </location>
</feature>
<feature type="transmembrane region" description="Helical" evidence="1">
    <location>
        <begin position="227"/>
        <end position="244"/>
    </location>
</feature>
<protein>
    <recommendedName>
        <fullName evidence="8">EAL domain-containing protein</fullName>
    </recommendedName>
</protein>
<gene>
    <name evidence="6" type="ORF">GCM10022279_28360</name>
</gene>
<dbReference type="PROSITE" id="PS50113">
    <property type="entry name" value="PAC"/>
    <property type="match status" value="1"/>
</dbReference>
<dbReference type="InterPro" id="IPR000014">
    <property type="entry name" value="PAS"/>
</dbReference>
<dbReference type="Pfam" id="PF00990">
    <property type="entry name" value="GGDEF"/>
    <property type="match status" value="1"/>
</dbReference>
<feature type="domain" description="GGDEF" evidence="5">
    <location>
        <begin position="560"/>
        <end position="692"/>
    </location>
</feature>
<keyword evidence="1" id="KW-1133">Transmembrane helix</keyword>